<name>A0A935UIG6_9PROT</name>
<organism evidence="1 2">
    <name type="scientific">Candidatus Accumulibacter proximus</name>
    <dbReference type="NCBI Taxonomy" id="2954385"/>
    <lineage>
        <taxon>Bacteria</taxon>
        <taxon>Pseudomonadati</taxon>
        <taxon>Pseudomonadota</taxon>
        <taxon>Betaproteobacteria</taxon>
        <taxon>Candidatus Accumulibacter</taxon>
    </lineage>
</organism>
<proteinExistence type="predicted"/>
<reference evidence="1 2" key="1">
    <citation type="submission" date="2020-10" db="EMBL/GenBank/DDBJ databases">
        <title>Connecting structure to function with the recovery of over 1000 high-quality activated sludge metagenome-assembled genomes encoding full-length rRNA genes using long-read sequencing.</title>
        <authorList>
            <person name="Singleton C.M."/>
            <person name="Petriglieri F."/>
            <person name="Kristensen J.M."/>
            <person name="Kirkegaard R.H."/>
            <person name="Michaelsen T.Y."/>
            <person name="Andersen M.H."/>
            <person name="Karst S.M."/>
            <person name="Dueholm M.S."/>
            <person name="Nielsen P.H."/>
            <person name="Albertsen M."/>
        </authorList>
    </citation>
    <scope>NUCLEOTIDE SEQUENCE [LARGE SCALE GENOMIC DNA]</scope>
    <source>
        <strain evidence="1">EsbW_18-Q3-R4-48_BATAC.285</strain>
    </source>
</reference>
<comment type="caution">
    <text evidence="1">The sequence shown here is derived from an EMBL/GenBank/DDBJ whole genome shotgun (WGS) entry which is preliminary data.</text>
</comment>
<protein>
    <submittedName>
        <fullName evidence="1">Uncharacterized protein</fullName>
    </submittedName>
</protein>
<sequence>MRTAGQGDFQALPSQTVDRHLGSEIVLGVAELVLTVEDRFRVRLSPDSVPLMIVGDVVRHIDKLAALQQGGDAQIDAAMMHPSGMR</sequence>
<evidence type="ECO:0000313" key="2">
    <source>
        <dbReference type="Proteomes" id="UP000697998"/>
    </source>
</evidence>
<evidence type="ECO:0000313" key="1">
    <source>
        <dbReference type="EMBL" id="MBK7677752.1"/>
    </source>
</evidence>
<gene>
    <name evidence="1" type="ORF">IPJ27_25100</name>
</gene>
<accession>A0A935UIG6</accession>
<dbReference type="AlphaFoldDB" id="A0A935UIG6"/>
<dbReference type="Proteomes" id="UP000697998">
    <property type="component" value="Unassembled WGS sequence"/>
</dbReference>
<dbReference type="EMBL" id="JADJMH010000040">
    <property type="protein sequence ID" value="MBK7677752.1"/>
    <property type="molecule type" value="Genomic_DNA"/>
</dbReference>